<keyword evidence="3" id="KW-1003">Cell membrane</keyword>
<feature type="coiled-coil region" evidence="10">
    <location>
        <begin position="210"/>
        <end position="251"/>
    </location>
</feature>
<evidence type="ECO:0000256" key="2">
    <source>
        <dbReference type="ARBA" id="ARBA00022448"/>
    </source>
</evidence>
<dbReference type="EMBL" id="OZ019911">
    <property type="protein sequence ID" value="CAK9213051.1"/>
    <property type="molecule type" value="Genomic_DNA"/>
</dbReference>
<keyword evidence="2" id="KW-0813">Transport</keyword>
<keyword evidence="4 11" id="KW-0812">Transmembrane</keyword>
<feature type="transmembrane region" description="Helical" evidence="11">
    <location>
        <begin position="136"/>
        <end position="157"/>
    </location>
</feature>
<evidence type="ECO:0000256" key="3">
    <source>
        <dbReference type="ARBA" id="ARBA00022475"/>
    </source>
</evidence>
<dbReference type="Gene3D" id="1.20.120.350">
    <property type="entry name" value="Voltage-gated potassium channels. Chain C"/>
    <property type="match status" value="1"/>
</dbReference>
<evidence type="ECO:0000313" key="12">
    <source>
        <dbReference type="EMBL" id="CAK9213051.1"/>
    </source>
</evidence>
<evidence type="ECO:0000313" key="13">
    <source>
        <dbReference type="Proteomes" id="UP001497512"/>
    </source>
</evidence>
<evidence type="ECO:0000256" key="11">
    <source>
        <dbReference type="SAM" id="Phobius"/>
    </source>
</evidence>
<keyword evidence="9" id="KW-0407">Ion channel</keyword>
<evidence type="ECO:0000256" key="4">
    <source>
        <dbReference type="ARBA" id="ARBA00022692"/>
    </source>
</evidence>
<accession>A0ABP0U507</accession>
<evidence type="ECO:0000256" key="5">
    <source>
        <dbReference type="ARBA" id="ARBA00022882"/>
    </source>
</evidence>
<evidence type="ECO:0000256" key="1">
    <source>
        <dbReference type="ARBA" id="ARBA00004651"/>
    </source>
</evidence>
<evidence type="ECO:0000256" key="8">
    <source>
        <dbReference type="ARBA" id="ARBA00023136"/>
    </source>
</evidence>
<evidence type="ECO:0000256" key="7">
    <source>
        <dbReference type="ARBA" id="ARBA00023065"/>
    </source>
</evidence>
<evidence type="ECO:0008006" key="14">
    <source>
        <dbReference type="Google" id="ProtNLM"/>
    </source>
</evidence>
<sequence>MAASDESLLGAVQQKGSVYDDYDGDEQIESLKSSLAHVTDVWRSKTGGKPMMAWVQEIEYRRAPWRKNLAETLESTWTHCIIVGLLLVDLLATAIDILKTIHDKSDDLNSCVSLVEVCSCVEHFERTEEWKWTYRIGIVILIILLLNILGLLLAFGFSFFFHPGYVLDLVVVTTALLLEIFLDAETAGLLVILSIWRIVRVAHGIFEVTDEAWEEDIHKLQEQIQKVQDDHQKDLQLLQEKSQRIAELEAKVFDS</sequence>
<evidence type="ECO:0000256" key="9">
    <source>
        <dbReference type="ARBA" id="ARBA00023303"/>
    </source>
</evidence>
<name>A0ABP0U507_9BRYO</name>
<comment type="subcellular location">
    <subcellularLocation>
        <location evidence="1">Cell membrane</location>
        <topology evidence="1">Multi-pass membrane protein</topology>
    </subcellularLocation>
</comment>
<feature type="transmembrane region" description="Helical" evidence="11">
    <location>
        <begin position="169"/>
        <end position="196"/>
    </location>
</feature>
<evidence type="ECO:0000256" key="10">
    <source>
        <dbReference type="SAM" id="Coils"/>
    </source>
</evidence>
<keyword evidence="13" id="KW-1185">Reference proteome</keyword>
<keyword evidence="10" id="KW-0175">Coiled coil</keyword>
<protein>
    <recommendedName>
        <fullName evidence="14">Voltage-gated hydrogen channel 1</fullName>
    </recommendedName>
</protein>
<organism evidence="12 13">
    <name type="scientific">Sphagnum troendelagicum</name>
    <dbReference type="NCBI Taxonomy" id="128251"/>
    <lineage>
        <taxon>Eukaryota</taxon>
        <taxon>Viridiplantae</taxon>
        <taxon>Streptophyta</taxon>
        <taxon>Embryophyta</taxon>
        <taxon>Bryophyta</taxon>
        <taxon>Sphagnophytina</taxon>
        <taxon>Sphagnopsida</taxon>
        <taxon>Sphagnales</taxon>
        <taxon>Sphagnaceae</taxon>
        <taxon>Sphagnum</taxon>
    </lineage>
</organism>
<dbReference type="PANTHER" id="PTHR46480:SF1">
    <property type="entry name" value="VOLTAGE-GATED HYDROGEN CHANNEL 1"/>
    <property type="match status" value="1"/>
</dbReference>
<reference evidence="12" key="1">
    <citation type="submission" date="2024-02" db="EMBL/GenBank/DDBJ databases">
        <authorList>
            <consortium name="ELIXIR-Norway"/>
            <consortium name="Elixir Norway"/>
        </authorList>
    </citation>
    <scope>NUCLEOTIDE SEQUENCE</scope>
</reference>
<keyword evidence="6 11" id="KW-1133">Transmembrane helix</keyword>
<evidence type="ECO:0000256" key="6">
    <source>
        <dbReference type="ARBA" id="ARBA00022989"/>
    </source>
</evidence>
<gene>
    <name evidence="12" type="ORF">CSSPTR1EN2_LOCUS11543</name>
</gene>
<dbReference type="InterPro" id="IPR027359">
    <property type="entry name" value="Volt_channel_dom_sf"/>
</dbReference>
<dbReference type="Proteomes" id="UP001497512">
    <property type="component" value="Chromosome 19"/>
</dbReference>
<dbReference type="PANTHER" id="PTHR46480">
    <property type="entry name" value="F20B24.22"/>
    <property type="match status" value="1"/>
</dbReference>
<keyword evidence="7" id="KW-0406">Ion transport</keyword>
<keyword evidence="8 11" id="KW-0472">Membrane</keyword>
<proteinExistence type="predicted"/>
<dbReference type="InterPro" id="IPR031846">
    <property type="entry name" value="Hvcn1"/>
</dbReference>
<keyword evidence="5" id="KW-0851">Voltage-gated channel</keyword>